<evidence type="ECO:0000313" key="1">
    <source>
        <dbReference type="EMBL" id="MDZ5762268.1"/>
    </source>
</evidence>
<dbReference type="Proteomes" id="UP001293791">
    <property type="component" value="Unassembled WGS sequence"/>
</dbReference>
<proteinExistence type="predicted"/>
<name>A0ABU5L828_9RICK</name>
<evidence type="ECO:0000313" key="2">
    <source>
        <dbReference type="Proteomes" id="UP001293791"/>
    </source>
</evidence>
<accession>A0ABU5L828</accession>
<sequence length="67" mass="7804">MLQSFKIRPIECGAIIMRIGKEAGKFLFRTQAAFLRRSATKPVIELGQPNKRMNQRRFVTFYTLISQ</sequence>
<dbReference type="EMBL" id="JARGYT010000033">
    <property type="protein sequence ID" value="MDZ5762268.1"/>
    <property type="molecule type" value="Genomic_DNA"/>
</dbReference>
<keyword evidence="2" id="KW-1185">Reference proteome</keyword>
<protein>
    <submittedName>
        <fullName evidence="1">Uncharacterized protein</fullName>
    </submittedName>
</protein>
<organism evidence="1 2">
    <name type="scientific">Candidatus Cyrtobacter comes</name>
    <dbReference type="NCBI Taxonomy" id="675776"/>
    <lineage>
        <taxon>Bacteria</taxon>
        <taxon>Pseudomonadati</taxon>
        <taxon>Pseudomonadota</taxon>
        <taxon>Alphaproteobacteria</taxon>
        <taxon>Rickettsiales</taxon>
        <taxon>Candidatus Midichloriaceae</taxon>
        <taxon>Candidatus Cyrtobacter</taxon>
    </lineage>
</organism>
<comment type="caution">
    <text evidence="1">The sequence shown here is derived from an EMBL/GenBank/DDBJ whole genome shotgun (WGS) entry which is preliminary data.</text>
</comment>
<reference evidence="1 2" key="1">
    <citation type="submission" date="2023-02" db="EMBL/GenBank/DDBJ databases">
        <title>Host association and intracellularity evolved multiple times independently in the Rickettsiales.</title>
        <authorList>
            <person name="Castelli M."/>
            <person name="Nardi T."/>
            <person name="Gammuto L."/>
            <person name="Bellinzona G."/>
            <person name="Sabaneyeva E."/>
            <person name="Potekhin A."/>
            <person name="Serra V."/>
            <person name="Petroni G."/>
            <person name="Sassera D."/>
        </authorList>
    </citation>
    <scope>NUCLEOTIDE SEQUENCE [LARGE SCALE GENOMIC DNA]</scope>
    <source>
        <strain evidence="1 2">BOD18</strain>
    </source>
</reference>
<gene>
    <name evidence="1" type="ORF">Cyrtocomes_00646</name>
</gene>